<evidence type="ECO:0000259" key="8">
    <source>
        <dbReference type="Pfam" id="PF13359"/>
    </source>
</evidence>
<evidence type="ECO:0000256" key="3">
    <source>
        <dbReference type="ARBA" id="ARBA00006958"/>
    </source>
</evidence>
<gene>
    <name evidence="9" type="ORF">OUZ56_026134</name>
</gene>
<feature type="domain" description="DDE Tnp4" evidence="8">
    <location>
        <begin position="190"/>
        <end position="348"/>
    </location>
</feature>
<comment type="cofactor">
    <cofactor evidence="1">
        <name>a divalent metal cation</name>
        <dbReference type="ChEBI" id="CHEBI:60240"/>
    </cofactor>
</comment>
<name>A0ABQ9ZKZ0_9CRUS</name>
<proteinExistence type="inferred from homology"/>
<comment type="similarity">
    <text evidence="3">Belongs to the HARBI1 family.</text>
</comment>
<organism evidence="9 10">
    <name type="scientific">Daphnia magna</name>
    <dbReference type="NCBI Taxonomy" id="35525"/>
    <lineage>
        <taxon>Eukaryota</taxon>
        <taxon>Metazoa</taxon>
        <taxon>Ecdysozoa</taxon>
        <taxon>Arthropoda</taxon>
        <taxon>Crustacea</taxon>
        <taxon>Branchiopoda</taxon>
        <taxon>Diplostraca</taxon>
        <taxon>Cladocera</taxon>
        <taxon>Anomopoda</taxon>
        <taxon>Daphniidae</taxon>
        <taxon>Daphnia</taxon>
    </lineage>
</organism>
<sequence>MEHIGAEVWLVMAVTQVAEDILFQDSSSKSSCIENSESEEDDLSAVVLSLLKEDHPKQTGYLAVVTLYSDRNFWRHFRVSRSTFNRMLHYLNVEEFRKEVCYHGGPEPLTINEMLLMTLQFLGNQGALRVFADKFGRTESTVHNAVGMVCQFFFDHQSNFIQMPRSRSDIIYAEAAFQKRSGFPGVVGALDGSHMTFHPKKENMKSYQNRLQYCSFVLMAIVQADRQFSYTFVGSPGKNHDSFIWKQSSLQQQLQLNCDLHFDSRKYHLIGDSAFPLTKWCIVPYKRTDGGGQLSRSKKLFNYKLSSTRIVVEQAFGDLKNRFRRTQDLHQSIDRAVNIVVTSCVLHNICIRNGDIKIDGNRAPANCNVNREIFNDPLRGSCNAGVLKRDMLCDQIQPQFHNRVRAFH</sequence>
<keyword evidence="5" id="KW-0479">Metal-binding</keyword>
<keyword evidence="4" id="KW-0540">Nuclease</keyword>
<dbReference type="InterPro" id="IPR045249">
    <property type="entry name" value="HARBI1-like"/>
</dbReference>
<dbReference type="Proteomes" id="UP001234178">
    <property type="component" value="Unassembled WGS sequence"/>
</dbReference>
<comment type="caution">
    <text evidence="9">The sequence shown here is derived from an EMBL/GenBank/DDBJ whole genome shotgun (WGS) entry which is preliminary data.</text>
</comment>
<evidence type="ECO:0000256" key="1">
    <source>
        <dbReference type="ARBA" id="ARBA00001968"/>
    </source>
</evidence>
<keyword evidence="7" id="KW-0539">Nucleus</keyword>
<dbReference type="PANTHER" id="PTHR22930:SF85">
    <property type="entry name" value="GH03217P-RELATED"/>
    <property type="match status" value="1"/>
</dbReference>
<comment type="subcellular location">
    <subcellularLocation>
        <location evidence="2">Nucleus</location>
    </subcellularLocation>
</comment>
<dbReference type="Pfam" id="PF13359">
    <property type="entry name" value="DDE_Tnp_4"/>
    <property type="match status" value="1"/>
</dbReference>
<accession>A0ABQ9ZKZ0</accession>
<evidence type="ECO:0000256" key="4">
    <source>
        <dbReference type="ARBA" id="ARBA00022722"/>
    </source>
</evidence>
<evidence type="ECO:0000256" key="7">
    <source>
        <dbReference type="ARBA" id="ARBA00023242"/>
    </source>
</evidence>
<dbReference type="PANTHER" id="PTHR22930">
    <property type="match status" value="1"/>
</dbReference>
<evidence type="ECO:0000256" key="5">
    <source>
        <dbReference type="ARBA" id="ARBA00022723"/>
    </source>
</evidence>
<keyword evidence="10" id="KW-1185">Reference proteome</keyword>
<evidence type="ECO:0000313" key="9">
    <source>
        <dbReference type="EMBL" id="KAK4013581.1"/>
    </source>
</evidence>
<protein>
    <recommendedName>
        <fullName evidence="8">DDE Tnp4 domain-containing protein</fullName>
    </recommendedName>
</protein>
<dbReference type="EMBL" id="JAOYFB010000004">
    <property type="protein sequence ID" value="KAK4013581.1"/>
    <property type="molecule type" value="Genomic_DNA"/>
</dbReference>
<evidence type="ECO:0000313" key="10">
    <source>
        <dbReference type="Proteomes" id="UP001234178"/>
    </source>
</evidence>
<evidence type="ECO:0000256" key="2">
    <source>
        <dbReference type="ARBA" id="ARBA00004123"/>
    </source>
</evidence>
<evidence type="ECO:0000256" key="6">
    <source>
        <dbReference type="ARBA" id="ARBA00022801"/>
    </source>
</evidence>
<dbReference type="InterPro" id="IPR027806">
    <property type="entry name" value="HARBI1_dom"/>
</dbReference>
<reference evidence="9 10" key="1">
    <citation type="journal article" date="2023" name="Nucleic Acids Res.">
        <title>The hologenome of Daphnia magna reveals possible DNA methylation and microbiome-mediated evolution of the host genome.</title>
        <authorList>
            <person name="Chaturvedi A."/>
            <person name="Li X."/>
            <person name="Dhandapani V."/>
            <person name="Marshall H."/>
            <person name="Kissane S."/>
            <person name="Cuenca-Cambronero M."/>
            <person name="Asole G."/>
            <person name="Calvet F."/>
            <person name="Ruiz-Romero M."/>
            <person name="Marangio P."/>
            <person name="Guigo R."/>
            <person name="Rago D."/>
            <person name="Mirbahai L."/>
            <person name="Eastwood N."/>
            <person name="Colbourne J.K."/>
            <person name="Zhou J."/>
            <person name="Mallon E."/>
            <person name="Orsini L."/>
        </authorList>
    </citation>
    <scope>NUCLEOTIDE SEQUENCE [LARGE SCALE GENOMIC DNA]</scope>
    <source>
        <strain evidence="9">LRV0_1</strain>
    </source>
</reference>
<keyword evidence="6" id="KW-0378">Hydrolase</keyword>